<evidence type="ECO:0000313" key="1">
    <source>
        <dbReference type="EMBL" id="KAF2502118.1"/>
    </source>
</evidence>
<organism evidence="1 2">
    <name type="scientific">Lophium mytilinum</name>
    <dbReference type="NCBI Taxonomy" id="390894"/>
    <lineage>
        <taxon>Eukaryota</taxon>
        <taxon>Fungi</taxon>
        <taxon>Dikarya</taxon>
        <taxon>Ascomycota</taxon>
        <taxon>Pezizomycotina</taxon>
        <taxon>Dothideomycetes</taxon>
        <taxon>Pleosporomycetidae</taxon>
        <taxon>Mytilinidiales</taxon>
        <taxon>Mytilinidiaceae</taxon>
        <taxon>Lophium</taxon>
    </lineage>
</organism>
<dbReference type="Proteomes" id="UP000799750">
    <property type="component" value="Unassembled WGS sequence"/>
</dbReference>
<evidence type="ECO:0000313" key="2">
    <source>
        <dbReference type="Proteomes" id="UP000799750"/>
    </source>
</evidence>
<dbReference type="AlphaFoldDB" id="A0A6A6RBC9"/>
<accession>A0A6A6RBC9</accession>
<sequence>MASSPSQIPAASARAAAPIAGTSAAASAPEPGRRIYNTPAHLINTAAFLPPAAHQNVRTIWVRNWDQMLFRHDVRAAFYKATLLFPDLTHIYFIALTPPLAQFAQEAPPVATRTADWHVDYFRARNMVALECLRDDLLDVDAASGDEPVEKYRFAGNWLPWEMERPFEDWHTVAGPEEWVDLRAVVLRRSRDLELGFLLYMRRAQGASEEIGELKRVWREEWEAMGRNVLGGE</sequence>
<keyword evidence="2" id="KW-1185">Reference proteome</keyword>
<reference evidence="1" key="1">
    <citation type="journal article" date="2020" name="Stud. Mycol.">
        <title>101 Dothideomycetes genomes: a test case for predicting lifestyles and emergence of pathogens.</title>
        <authorList>
            <person name="Haridas S."/>
            <person name="Albert R."/>
            <person name="Binder M."/>
            <person name="Bloem J."/>
            <person name="Labutti K."/>
            <person name="Salamov A."/>
            <person name="Andreopoulos B."/>
            <person name="Baker S."/>
            <person name="Barry K."/>
            <person name="Bills G."/>
            <person name="Bluhm B."/>
            <person name="Cannon C."/>
            <person name="Castanera R."/>
            <person name="Culley D."/>
            <person name="Daum C."/>
            <person name="Ezra D."/>
            <person name="Gonzalez J."/>
            <person name="Henrissat B."/>
            <person name="Kuo A."/>
            <person name="Liang C."/>
            <person name="Lipzen A."/>
            <person name="Lutzoni F."/>
            <person name="Magnuson J."/>
            <person name="Mondo S."/>
            <person name="Nolan M."/>
            <person name="Ohm R."/>
            <person name="Pangilinan J."/>
            <person name="Park H.-J."/>
            <person name="Ramirez L."/>
            <person name="Alfaro M."/>
            <person name="Sun H."/>
            <person name="Tritt A."/>
            <person name="Yoshinaga Y."/>
            <person name="Zwiers L.-H."/>
            <person name="Turgeon B."/>
            <person name="Goodwin S."/>
            <person name="Spatafora J."/>
            <person name="Crous P."/>
            <person name="Grigoriev I."/>
        </authorList>
    </citation>
    <scope>NUCLEOTIDE SEQUENCE</scope>
    <source>
        <strain evidence="1">CBS 269.34</strain>
    </source>
</reference>
<gene>
    <name evidence="1" type="ORF">BU16DRAFT_532512</name>
</gene>
<name>A0A6A6RBC9_9PEZI</name>
<dbReference type="OrthoDB" id="10363314at2759"/>
<proteinExistence type="predicted"/>
<dbReference type="EMBL" id="MU004181">
    <property type="protein sequence ID" value="KAF2502118.1"/>
    <property type="molecule type" value="Genomic_DNA"/>
</dbReference>
<protein>
    <submittedName>
        <fullName evidence="1">Uncharacterized protein</fullName>
    </submittedName>
</protein>